<reference evidence="3 4" key="2">
    <citation type="journal article" date="2012" name="Stand. Genomic Sci.">
        <title>Complete genome sequence of the thermophilic sulfate-reducing ocean bacterium Thermodesulfatator indicus type strain (CIR29812(T)).</title>
        <authorList>
            <person name="Anderson I."/>
            <person name="Saunders E."/>
            <person name="Lapidus A."/>
            <person name="Nolan M."/>
            <person name="Lucas S."/>
            <person name="Tice H."/>
            <person name="Del Rio T.G."/>
            <person name="Cheng J.F."/>
            <person name="Han C."/>
            <person name="Tapia R."/>
            <person name="Goodwin L.A."/>
            <person name="Pitluck S."/>
            <person name="Liolios K."/>
            <person name="Mavromatis K."/>
            <person name="Pagani I."/>
            <person name="Ivanova N."/>
            <person name="Mikhailova N."/>
            <person name="Pati A."/>
            <person name="Chen A."/>
            <person name="Palaniappan K."/>
            <person name="Land M."/>
            <person name="Hauser L."/>
            <person name="Jeffries C.D."/>
            <person name="Chang Y.J."/>
            <person name="Brambilla E.M."/>
            <person name="Rohde M."/>
            <person name="Spring S."/>
            <person name="Goker M."/>
            <person name="Detter J.C."/>
            <person name="Woyke T."/>
            <person name="Bristow J."/>
            <person name="Eisen J.A."/>
            <person name="Markowitz V."/>
            <person name="Hugenholtz P."/>
            <person name="Kyrpides N.C."/>
            <person name="Klenk H.P."/>
        </authorList>
    </citation>
    <scope>NUCLEOTIDE SEQUENCE [LARGE SCALE GENOMIC DNA]</scope>
    <source>
        <strain evidence="4">DSM 15286 / JCM 11887 / CIR29812</strain>
    </source>
</reference>
<dbReference type="KEGG" id="tid:Thein_0514"/>
<dbReference type="PANTHER" id="PTHR40278">
    <property type="entry name" value="DNA UTILIZATION PROTEIN HOFN"/>
    <property type="match status" value="1"/>
</dbReference>
<dbReference type="HOGENOM" id="CLU_081304_0_1_0"/>
<keyword evidence="2" id="KW-0812">Transmembrane</keyword>
<dbReference type="OrthoDB" id="9883874at2"/>
<dbReference type="Pfam" id="PF05137">
    <property type="entry name" value="PilN"/>
    <property type="match status" value="1"/>
</dbReference>
<proteinExistence type="predicted"/>
<keyword evidence="2" id="KW-1133">Transmembrane helix</keyword>
<gene>
    <name evidence="3" type="ordered locus">Thein_0514</name>
</gene>
<dbReference type="InParanoid" id="F8AB28"/>
<dbReference type="Proteomes" id="UP000006793">
    <property type="component" value="Chromosome"/>
</dbReference>
<evidence type="ECO:0000256" key="1">
    <source>
        <dbReference type="SAM" id="Coils"/>
    </source>
</evidence>
<dbReference type="PaxDb" id="667014-Thein_0514"/>
<dbReference type="eggNOG" id="COG3166">
    <property type="taxonomic scope" value="Bacteria"/>
</dbReference>
<keyword evidence="2" id="KW-0472">Membrane</keyword>
<dbReference type="PANTHER" id="PTHR40278:SF1">
    <property type="entry name" value="DNA UTILIZATION PROTEIN HOFN"/>
    <property type="match status" value="1"/>
</dbReference>
<reference evidence="4" key="1">
    <citation type="submission" date="2011-04" db="EMBL/GenBank/DDBJ databases">
        <title>The complete genome of Thermodesulfatator indicus DSM 15286.</title>
        <authorList>
            <person name="Lucas S."/>
            <person name="Copeland A."/>
            <person name="Lapidus A."/>
            <person name="Bruce D."/>
            <person name="Goodwin L."/>
            <person name="Pitluck S."/>
            <person name="Peters L."/>
            <person name="Kyrpides N."/>
            <person name="Mavromatis K."/>
            <person name="Pagani I."/>
            <person name="Ivanova N."/>
            <person name="Saunders L."/>
            <person name="Detter J.C."/>
            <person name="Tapia R."/>
            <person name="Han C."/>
            <person name="Land M."/>
            <person name="Hauser L."/>
            <person name="Markowitz V."/>
            <person name="Cheng J.-F."/>
            <person name="Hugenholtz P."/>
            <person name="Woyke T."/>
            <person name="Wu D."/>
            <person name="Spring S."/>
            <person name="Schroeder M."/>
            <person name="Brambilla E."/>
            <person name="Klenk H.-P."/>
            <person name="Eisen J.A."/>
        </authorList>
    </citation>
    <scope>NUCLEOTIDE SEQUENCE [LARGE SCALE GENOMIC DNA]</scope>
    <source>
        <strain evidence="4">DSM 15286 / JCM 11887 / CIR29812</strain>
    </source>
</reference>
<dbReference type="RefSeq" id="WP_013907141.1">
    <property type="nucleotide sequence ID" value="NC_015681.1"/>
</dbReference>
<dbReference type="EMBL" id="CP002683">
    <property type="protein sequence ID" value="AEH44396.1"/>
    <property type="molecule type" value="Genomic_DNA"/>
</dbReference>
<keyword evidence="4" id="KW-1185">Reference proteome</keyword>
<accession>F8AB28</accession>
<dbReference type="InterPro" id="IPR052534">
    <property type="entry name" value="Extracell_DNA_Util/SecSys_Comp"/>
</dbReference>
<sequence length="178" mass="20748">MIKINLIPKKEKKAAKDYKIAVLVVLMIFSYVLIGASYFYLKKKEARAHAQVAQINQKVKKYKKIEKELNKIKKETKKIEKRIDIIISLIKDNPKVIKNIDLIVHQIPVGKVSLIKVEVKKDNINIVGQGMTLKDIASFIQRLEQQEYINKVYLANTKRDKNNKLINFNLRVKFKNES</sequence>
<protein>
    <submittedName>
        <fullName evidence="3">Fimbrial assembly family protein</fullName>
    </submittedName>
</protein>
<evidence type="ECO:0000313" key="4">
    <source>
        <dbReference type="Proteomes" id="UP000006793"/>
    </source>
</evidence>
<dbReference type="InterPro" id="IPR007813">
    <property type="entry name" value="PilN"/>
</dbReference>
<name>F8AB28_THEID</name>
<evidence type="ECO:0000313" key="3">
    <source>
        <dbReference type="EMBL" id="AEH44396.1"/>
    </source>
</evidence>
<organism evidence="3 4">
    <name type="scientific">Thermodesulfatator indicus (strain DSM 15286 / JCM 11887 / CIR29812)</name>
    <dbReference type="NCBI Taxonomy" id="667014"/>
    <lineage>
        <taxon>Bacteria</taxon>
        <taxon>Pseudomonadati</taxon>
        <taxon>Thermodesulfobacteriota</taxon>
        <taxon>Thermodesulfobacteria</taxon>
        <taxon>Thermodesulfobacteriales</taxon>
        <taxon>Thermodesulfatatoraceae</taxon>
        <taxon>Thermodesulfatator</taxon>
    </lineage>
</organism>
<keyword evidence="1" id="KW-0175">Coiled coil</keyword>
<dbReference type="STRING" id="667014.Thein_0514"/>
<dbReference type="AlphaFoldDB" id="F8AB28"/>
<evidence type="ECO:0000256" key="2">
    <source>
        <dbReference type="SAM" id="Phobius"/>
    </source>
</evidence>
<feature type="coiled-coil region" evidence="1">
    <location>
        <begin position="55"/>
        <end position="82"/>
    </location>
</feature>
<feature type="transmembrane region" description="Helical" evidence="2">
    <location>
        <begin position="20"/>
        <end position="41"/>
    </location>
</feature>